<feature type="compositionally biased region" description="Acidic residues" evidence="1">
    <location>
        <begin position="1404"/>
        <end position="1424"/>
    </location>
</feature>
<dbReference type="InterPro" id="IPR013783">
    <property type="entry name" value="Ig-like_fold"/>
</dbReference>
<name>A0A1G9FCZ8_9BACT</name>
<dbReference type="OrthoDB" id="7794186at2"/>
<dbReference type="Pfam" id="PF13573">
    <property type="entry name" value="SprB"/>
    <property type="match status" value="5"/>
</dbReference>
<keyword evidence="3" id="KW-1185">Reference proteome</keyword>
<organism evidence="2 3">
    <name type="scientific">Catalinimonas alkaloidigena</name>
    <dbReference type="NCBI Taxonomy" id="1075417"/>
    <lineage>
        <taxon>Bacteria</taxon>
        <taxon>Pseudomonadati</taxon>
        <taxon>Bacteroidota</taxon>
        <taxon>Cytophagia</taxon>
        <taxon>Cytophagales</taxon>
        <taxon>Catalimonadaceae</taxon>
        <taxon>Catalinimonas</taxon>
    </lineage>
</organism>
<evidence type="ECO:0000313" key="3">
    <source>
        <dbReference type="Proteomes" id="UP000198510"/>
    </source>
</evidence>
<feature type="compositionally biased region" description="Acidic residues" evidence="1">
    <location>
        <begin position="1447"/>
        <end position="1461"/>
    </location>
</feature>
<sequence length="1697" mass="177306">MGKIKFYTFVWLCTLRGVLAHGWRYAIMATFFGVPTLLLAQSTTVAGFEVDANVEAASAADWFRGTVTAGVLDETNGASVAATLKNARNAQQRNQPFSVGQATDHAGMDAFFYRDYISAQNATDATIFRNGSNKNGDAPASWSVGTGSVPQKNDLVDVMAHLRRQGDQLWFVGGAATRSADGTAHIDFEFYQQAIHVNATGFVSQGTDGGHTAFRFGPDGRIVQAGDLILSADKERGGSDLQLSIRVWVAPSQLPGGSLEAYNALANAAFHFTGAFQAGQGSGLYGYAEVTFTAAQAVGSMNDQEVSAGPWGTLEGEKAAWRSTYVPHQFVEVGADLSQLGWIAAQAHVQCGQPLGYVVVKTRTSHQFTAELKDFTEPVPFGKGTSLQLTTQPQTLTCRTTQVPLRANASEEGIDLSEASYRWEGPAGFVSQAHEPIATQPGVYNVTVTLPGGCSASASLEVTQETEAPRLQVTAQPVSCFGAVDGSVSLTVEGGQAPYQIQWAHGTSLTGLAAGTYRVTVTDAKGCEASAETTITQPEALRLTADVSGNGCAPEHRAALYATGGTAPYTFLWPDGTTASTRDDLLPGTYAVQVTDQGGCSVATTVRVEAEPTFQVKAHASSAGCGAGGGAITLETTGGTAPYTYAWSTGAQTASLENVSSGAYQVTVTDATGCQASAEAVVVSGEPLRVSFTTQAPGCQAAGAIDATVTGGSGHYTYQWSNGASSEDLTGLAAGTYVLTVRDESGCEAVTEVTLAAPPPAEVQTYLYYSSCESGQFAVDVYAMAATEGTFTYRWVEDATQTTFATSQQVFGLQPGDYTVFMTNAEGCTSQKTVHIAPPVPLTATIQMNGNCAGGATQLVAEATGGIGPYTYRWTHNGSSATTLDGVAPGVYTVSVYDQRDCEARAQVEVKPMEPLRLSFATTEPTCATGRGDIDLRLTGGSGIYQYTWSNGATTQDLTSVAPGVYQVTVKDAGGCSVTGSVTLKAPPALELFHDVTYAPCEAGFAADVLVVAFGGSGSFTYTWRNTATGATAIGQTLHLTEPGTYVVTATDTQGCRIEEQLTISAPEPLTVQLQTSGGCSGAERTLEAYPQGGIGPYAYEWTLNGESQGTDQHLYGAVVGQYEVTITDSRGCRTTEQITVAPAGAPLDATAEVVPASCTGDPGKAVVTVTGGVAPYNYMWTDTGSMEASRDGLMAGTYEVMIWDAQGCIITLSVDVPEATATPCLLSSTASASAEFTVQTVTASVGDAAQLTWTLTSTDGQWTIVEGQGTPTLTYQTGTLGSVATLSLMAVTAEGCTQTCSLQLTVEETPVDDPTDDPSDDNPDDETDDSTDEGGSDDPDSGTDDGTGDDSGNEGSDEDSSDDPDADTGDDDTSDGGTEDPGTGDEDPDNDPDAGDGTSGETPGDDDSGSDEGDGEGTPEDDNHDGTDLDQGGGDGSDGNPGDNGAETDEGSEDEPDQEEGVPAVPCVVEVGGECFTFRFLGYTTNADGTTTYTVEAVNHCKNAVSYVAVGIGNGQVVDLPATFEGDLGRYDVELTGWNGNPGFPSVKFTPRGNDTFKNNTDVFEVTVSGFDPEAPLQLEGHAGRYTETYTIDLTACAQEQPVASRKVEIGTEVDVYPNPFHTETTLAFVATHTGEATLELFDLYGHKIKTIYAGPVEKGNQYSFTLTSEGLQEHSFLYRLTTDTEVRTGRLLRIY</sequence>
<dbReference type="Gene3D" id="2.60.40.10">
    <property type="entry name" value="Immunoglobulins"/>
    <property type="match status" value="1"/>
</dbReference>
<protein>
    <submittedName>
        <fullName evidence="2">SprB repeat-containing protein</fullName>
    </submittedName>
</protein>
<dbReference type="EMBL" id="FNFO01000003">
    <property type="protein sequence ID" value="SDK86249.1"/>
    <property type="molecule type" value="Genomic_DNA"/>
</dbReference>
<feature type="region of interest" description="Disordered" evidence="1">
    <location>
        <begin position="1309"/>
        <end position="1462"/>
    </location>
</feature>
<dbReference type="Proteomes" id="UP000198510">
    <property type="component" value="Unassembled WGS sequence"/>
</dbReference>
<dbReference type="Gene3D" id="2.60.40.740">
    <property type="match status" value="6"/>
</dbReference>
<gene>
    <name evidence="2" type="ORF">SAMN05421823_103742</name>
</gene>
<proteinExistence type="predicted"/>
<reference evidence="2 3" key="1">
    <citation type="submission" date="2016-10" db="EMBL/GenBank/DDBJ databases">
        <authorList>
            <person name="de Groot N.N."/>
        </authorList>
    </citation>
    <scope>NUCLEOTIDE SEQUENCE [LARGE SCALE GENOMIC DNA]</scope>
    <source>
        <strain evidence="2 3">DSM 25186</strain>
    </source>
</reference>
<evidence type="ECO:0000313" key="2">
    <source>
        <dbReference type="EMBL" id="SDK86249.1"/>
    </source>
</evidence>
<feature type="compositionally biased region" description="Acidic residues" evidence="1">
    <location>
        <begin position="1310"/>
        <end position="1395"/>
    </location>
</feature>
<dbReference type="InterPro" id="IPR025667">
    <property type="entry name" value="SprB_repeat"/>
</dbReference>
<dbReference type="STRING" id="1075417.SAMN05421823_103742"/>
<accession>A0A1G9FCZ8</accession>
<evidence type="ECO:0000256" key="1">
    <source>
        <dbReference type="SAM" id="MobiDB-lite"/>
    </source>
</evidence>